<dbReference type="Proteomes" id="UP000298693">
    <property type="component" value="Chromosome"/>
</dbReference>
<evidence type="ECO:0000313" key="3">
    <source>
        <dbReference type="Proteomes" id="UP000298693"/>
    </source>
</evidence>
<evidence type="ECO:0000313" key="2">
    <source>
        <dbReference type="EMBL" id="QCO13998.1"/>
    </source>
</evidence>
<evidence type="ECO:0000256" key="1">
    <source>
        <dbReference type="SAM" id="MobiDB-lite"/>
    </source>
</evidence>
<proteinExistence type="predicted"/>
<name>A0A4D8QTF0_AZOBR</name>
<gene>
    <name evidence="2" type="ORF">D3869_01430</name>
</gene>
<protein>
    <submittedName>
        <fullName evidence="2">Uncharacterized protein</fullName>
    </submittedName>
</protein>
<dbReference type="AlphaFoldDB" id="A0A4D8QTF0"/>
<sequence length="85" mass="8865">MAAPNKAAGAPEETEALSQQPEQLGRGTVAKGRSIDDGKAKYGPGTEVEMPVTEIQRLRKLGYLITPGAPQPSFGDGPTFIKAGL</sequence>
<organism evidence="2 3">
    <name type="scientific">Azospirillum brasilense</name>
    <dbReference type="NCBI Taxonomy" id="192"/>
    <lineage>
        <taxon>Bacteria</taxon>
        <taxon>Pseudomonadati</taxon>
        <taxon>Pseudomonadota</taxon>
        <taxon>Alphaproteobacteria</taxon>
        <taxon>Rhodospirillales</taxon>
        <taxon>Azospirillaceae</taxon>
        <taxon>Azospirillum</taxon>
    </lineage>
</organism>
<feature type="region of interest" description="Disordered" evidence="1">
    <location>
        <begin position="1"/>
        <end position="47"/>
    </location>
</feature>
<accession>A0A4D8QTF0</accession>
<reference evidence="2 3" key="1">
    <citation type="submission" date="2018-09" db="EMBL/GenBank/DDBJ databases">
        <title>Whole genome based analysis of evolution and adaptive divergence in Indian and Brazilian strains of Azospirillum brasilense.</title>
        <authorList>
            <person name="Singh C."/>
            <person name="Tripathi A.K."/>
        </authorList>
    </citation>
    <scope>NUCLEOTIDE SEQUENCE [LARGE SCALE GENOMIC DNA]</scope>
    <source>
        <strain evidence="2 3">MTCC4039</strain>
    </source>
</reference>
<dbReference type="EMBL" id="CP032345">
    <property type="protein sequence ID" value="QCO13998.1"/>
    <property type="molecule type" value="Genomic_DNA"/>
</dbReference>
<dbReference type="RefSeq" id="WP_137138652.1">
    <property type="nucleotide sequence ID" value="NZ_CP032345.1"/>
</dbReference>